<dbReference type="OrthoDB" id="6220758at2759"/>
<gene>
    <name evidence="9" type="primary">ARP6</name>
    <name evidence="9" type="ORF">DFQ27_000985</name>
</gene>
<evidence type="ECO:0000256" key="3">
    <source>
        <dbReference type="ARBA" id="ARBA00018633"/>
    </source>
</evidence>
<name>A0A9P6UCU6_9FUNG</name>
<dbReference type="AlphaFoldDB" id="A0A9P6UCU6"/>
<feature type="compositionally biased region" description="Basic residues" evidence="8">
    <location>
        <begin position="235"/>
        <end position="264"/>
    </location>
</feature>
<keyword evidence="4" id="KW-0963">Cytoplasm</keyword>
<dbReference type="PANTHER" id="PTHR11937">
    <property type="entry name" value="ACTIN"/>
    <property type="match status" value="1"/>
</dbReference>
<evidence type="ECO:0000256" key="8">
    <source>
        <dbReference type="SAM" id="MobiDB-lite"/>
    </source>
</evidence>
<comment type="subcellular location">
    <subcellularLocation>
        <location evidence="1">Cytoplasm</location>
    </subcellularLocation>
</comment>
<comment type="caution">
    <text evidence="9">The sequence shown here is derived from an EMBL/GenBank/DDBJ whole genome shotgun (WGS) entry which is preliminary data.</text>
</comment>
<accession>A0A9P6UCU6</accession>
<dbReference type="EMBL" id="JAAAJB010000013">
    <property type="protein sequence ID" value="KAG0270021.1"/>
    <property type="molecule type" value="Genomic_DNA"/>
</dbReference>
<dbReference type="FunFam" id="3.90.640.10:FF:000014">
    <property type="entry name" value="Putative actin-related protein 6"/>
    <property type="match status" value="1"/>
</dbReference>
<evidence type="ECO:0000313" key="9">
    <source>
        <dbReference type="EMBL" id="KAG0270021.1"/>
    </source>
</evidence>
<dbReference type="SUPFAM" id="SSF53067">
    <property type="entry name" value="Actin-like ATPase domain"/>
    <property type="match status" value="2"/>
</dbReference>
<dbReference type="InterPro" id="IPR043129">
    <property type="entry name" value="ATPase_NBD"/>
</dbReference>
<dbReference type="CDD" id="cd10210">
    <property type="entry name" value="ASKHA_NBD_Arp6"/>
    <property type="match status" value="1"/>
</dbReference>
<dbReference type="Proteomes" id="UP000807716">
    <property type="component" value="Unassembled WGS sequence"/>
</dbReference>
<evidence type="ECO:0000256" key="6">
    <source>
        <dbReference type="ARBA" id="ARBA00063309"/>
    </source>
</evidence>
<evidence type="ECO:0000313" key="10">
    <source>
        <dbReference type="Proteomes" id="UP000807716"/>
    </source>
</evidence>
<dbReference type="SMART" id="SM00268">
    <property type="entry name" value="ACTIN"/>
    <property type="match status" value="1"/>
</dbReference>
<dbReference type="Gene3D" id="3.90.640.10">
    <property type="entry name" value="Actin, Chain A, domain 4"/>
    <property type="match status" value="1"/>
</dbReference>
<dbReference type="InterPro" id="IPR004000">
    <property type="entry name" value="Actin"/>
</dbReference>
<evidence type="ECO:0000256" key="4">
    <source>
        <dbReference type="ARBA" id="ARBA00022490"/>
    </source>
</evidence>
<dbReference type="Pfam" id="PF00022">
    <property type="entry name" value="Actin"/>
    <property type="match status" value="2"/>
</dbReference>
<comment type="similarity">
    <text evidence="2">Belongs to the actin family. ARP6 subfamily.</text>
</comment>
<keyword evidence="10" id="KW-1185">Reference proteome</keyword>
<comment type="function">
    <text evidence="5">Component of the SWR1 complex which mediates the ATP-dependent exchange of histone H2A for the H2A variant HZT1 leading to transcriptional regulation of selected genes by chromatin remodeling. Involved in chromosome stability.</text>
</comment>
<feature type="compositionally biased region" description="Acidic residues" evidence="8">
    <location>
        <begin position="307"/>
        <end position="330"/>
    </location>
</feature>
<evidence type="ECO:0000256" key="2">
    <source>
        <dbReference type="ARBA" id="ARBA00005665"/>
    </source>
</evidence>
<evidence type="ECO:0000256" key="5">
    <source>
        <dbReference type="ARBA" id="ARBA00025222"/>
    </source>
</evidence>
<sequence>MPQAQDKDQLLHSKTLVVDNGASAIKYGYAGSKTYSSIPNNIIRSNTERRAFIADEQDQCRNFSGLYYRLAFEKPIFNLPNIAATYDQIVFEEYGFQAYTRMSAPQMCMYNDIPTLFHEKMTQGKKRVDCAVIVDSGYSFTHVVPMWRGKPILVGIRRINVGGKLLTNHLKEIISFRSWNMMDETHLVNQVKEACCYVSNKFWRDLDLCRSNPRKNKILQHYILPDYSTQQSGGLKRRRKPTAAAKKGKGPRSKGKGKGKGKKRTSNDDSDDDDDATTKGGQDDTEMDQVSDRHDGETNTNTNNNDNDNDDNSSDSDLSDDQYEYLPPDEDDQVLVMNNERFTVPEILFHPADVGMEQAGIPEAIVEAISSCDPEIQGMLYANIILVGGNARLSGFRKRVQRELRQQAPTQYEIRIAFEDELVDPVGFAWQGGSRFATLPEFSSEFKNRLVSRAEYLENGSEVCESRFDAGVY</sequence>
<reference evidence="9" key="1">
    <citation type="journal article" date="2020" name="Fungal Divers.">
        <title>Resolving the Mortierellaceae phylogeny through synthesis of multi-gene phylogenetics and phylogenomics.</title>
        <authorList>
            <person name="Vandepol N."/>
            <person name="Liber J."/>
            <person name="Desiro A."/>
            <person name="Na H."/>
            <person name="Kennedy M."/>
            <person name="Barry K."/>
            <person name="Grigoriev I.V."/>
            <person name="Miller A.N."/>
            <person name="O'Donnell K."/>
            <person name="Stajich J.E."/>
            <person name="Bonito G."/>
        </authorList>
    </citation>
    <scope>NUCLEOTIDE SEQUENCE</scope>
    <source>
        <strain evidence="9">BC1065</strain>
    </source>
</reference>
<organism evidence="9 10">
    <name type="scientific">Actinomortierella ambigua</name>
    <dbReference type="NCBI Taxonomy" id="1343610"/>
    <lineage>
        <taxon>Eukaryota</taxon>
        <taxon>Fungi</taxon>
        <taxon>Fungi incertae sedis</taxon>
        <taxon>Mucoromycota</taxon>
        <taxon>Mortierellomycotina</taxon>
        <taxon>Mortierellomycetes</taxon>
        <taxon>Mortierellales</taxon>
        <taxon>Mortierellaceae</taxon>
        <taxon>Actinomortierella</taxon>
    </lineage>
</organism>
<feature type="region of interest" description="Disordered" evidence="8">
    <location>
        <begin position="229"/>
        <end position="330"/>
    </location>
</feature>
<proteinExistence type="inferred from homology"/>
<comment type="subunit">
    <text evidence="6">Component of the SWR1 chromatin remodeling complex.</text>
</comment>
<evidence type="ECO:0000256" key="7">
    <source>
        <dbReference type="ARBA" id="ARBA00073820"/>
    </source>
</evidence>
<protein>
    <recommendedName>
        <fullName evidence="3">Actin-like protein ARP6</fullName>
    </recommendedName>
    <alternativeName>
        <fullName evidence="7">Actin-like protein arp6</fullName>
    </alternativeName>
</protein>
<evidence type="ECO:0000256" key="1">
    <source>
        <dbReference type="ARBA" id="ARBA00004496"/>
    </source>
</evidence>
<dbReference type="GO" id="GO:0005737">
    <property type="term" value="C:cytoplasm"/>
    <property type="evidence" value="ECO:0007669"/>
    <property type="project" value="UniProtKB-SubCell"/>
</dbReference>
<dbReference type="GO" id="GO:0005634">
    <property type="term" value="C:nucleus"/>
    <property type="evidence" value="ECO:0007669"/>
    <property type="project" value="UniProtKB-ARBA"/>
</dbReference>
<dbReference type="Gene3D" id="3.30.420.40">
    <property type="match status" value="2"/>
</dbReference>